<dbReference type="InterPro" id="IPR001304">
    <property type="entry name" value="C-type_lectin-like"/>
</dbReference>
<reference evidence="3 4" key="1">
    <citation type="submission" date="2020-02" db="EMBL/GenBank/DDBJ databases">
        <title>Characterization of phylogenetic diversity of novel bifidobacterial species isolated in Czech ZOOs.</title>
        <authorList>
            <person name="Lugli G.A."/>
            <person name="Vera N.B."/>
            <person name="Ventura M."/>
        </authorList>
    </citation>
    <scope>NUCLEOTIDE SEQUENCE [LARGE SCALE GENOMIC DNA]</scope>
    <source>
        <strain evidence="3 4">DSM 109963</strain>
    </source>
</reference>
<gene>
    <name evidence="3" type="ORF">G1C94_1427</name>
</gene>
<dbReference type="Gene3D" id="3.10.100.10">
    <property type="entry name" value="Mannose-Binding Protein A, subunit A"/>
    <property type="match status" value="1"/>
</dbReference>
<dbReference type="RefSeq" id="WP_172147121.1">
    <property type="nucleotide sequence ID" value="NZ_JAAIIJ010000032.1"/>
</dbReference>
<proteinExistence type="predicted"/>
<evidence type="ECO:0000256" key="1">
    <source>
        <dbReference type="ARBA" id="ARBA00004196"/>
    </source>
</evidence>
<dbReference type="Pfam" id="PF09479">
    <property type="entry name" value="Flg_new"/>
    <property type="match status" value="7"/>
</dbReference>
<feature type="non-terminal residue" evidence="3">
    <location>
        <position position="1322"/>
    </location>
</feature>
<organism evidence="3 4">
    <name type="scientific">Bifidobacterium panos</name>
    <dbReference type="NCBI Taxonomy" id="2675321"/>
    <lineage>
        <taxon>Bacteria</taxon>
        <taxon>Bacillati</taxon>
        <taxon>Actinomycetota</taxon>
        <taxon>Actinomycetes</taxon>
        <taxon>Bifidobacteriales</taxon>
        <taxon>Bifidobacteriaceae</taxon>
        <taxon>Bifidobacterium</taxon>
    </lineage>
</organism>
<dbReference type="EMBL" id="JAAIIJ010000032">
    <property type="protein sequence ID" value="NMN02805.1"/>
    <property type="molecule type" value="Genomic_DNA"/>
</dbReference>
<evidence type="ECO:0000259" key="2">
    <source>
        <dbReference type="PROSITE" id="PS50041"/>
    </source>
</evidence>
<sequence length="1322" mass="140123">MVRFSSHDGLGRWLAAIPAAILAMLMVLAVAVPSAWAEGDGDEATKPEITLKADQKTFLGLGSKTEGASYKLEQAEVGGKASSYVVVQVDSGYFVPNLKMPTGATAVDGLNEKNEYTAPAANGKYTYVTFRSADNTASIQPADLQTYLRGLTFYTDASENKTQNITVSAASEPLKIEDSTGNDTNYSVTLFNGHAYTYVNTKKNWDASYAAAKTISFLGQKGHLLTIESAQEHNLIYKSFNNQSGWIGATRWTSAKHAGDNPADTFSLDNDGESDWGTAWYWVTGPNAGQMIWTNSTAKNGHAVDGVYTNWNVGGIYAEPTGYGDTEEGVAFYGFGSAGQWNDGPNVSSSVPGFYVEFEGFKLDETETGMIASAAVDPVDVTYSLDARVTTTDTLKRAVVGESYSATLTASEGSLDSSLVSVKVQNGDATTTLVSGTDYTFDADGDSGLLKIPGDKVTGAIEITATVGRTVEFVLGVEGYGEMKNGTPESLVVTNGLAVSKGADYALPEVNVTDAGTKAGKKFAGWRLSATDEGTSTGSDDGLFSPTAAGAWVVRSDATFKAEYVDADRVTVQFDYAGGTADNASSKTLSGFEGVEYDVPAPTRAGYEFAGWTTTAKDVTVPSKTDTKAAYEADVTFKAEWTAKDNTVTFAKGDNGSFAGDAKTSFTVKSGQKVETGKDDEDGEYAEPTVTPKAGWSFTGWLCDENQRVYSTGEVKDYLVSGAASPVTFTAQYAKNDGSTVVFNANGGTVSGESSKVVSGLIDQTYDVPEKTDMKLDGYEFKGWQDADKKDVTPTGTYATAGVTVYTAKWQAQDQTVTFTVKNETEGEAGDGTLDTGVNQSLTVKTDQALNTSTETYKAPTVTPVAGKEFVGWKSSLDNAVYQPGQIASLVAKPGLGFTAVYRDLPEVTVTFDYNGGTLNGETSSTLTGVKDTAYTDGDAVPTNVTRDGYEFKGWTLDGKDATPTGKYESATYKAKWQAADVTVTFNANGGTLDTGVNETLTVKTGSKLDTTTKETYVEPTLTAPAGKKFTGWLSSADNVLYQPSQIAGLPAAYGLTFTAQYVDLPDATVTYDYNGGNVDGATSLTLSGTANGEYTAGDAAKAAKEPTRAGYEFAGWDTPPSGKYVNVKYTAQWTANENTVTFKDGDHGTIAAGEQTQWKVNTGSAVNGKPAAPTADGGYRFTGWLCDEDDRVYSQDSVDKYIVAGTNEGAKAGTVSFTAQYVPESSVQVLYNYAGGLDADNNSSLVLTGRDGQEYTTADKAKVPTSLSRTGYTFKGWDKELSETYKSVTYTAVWERTVNTVVFDKGDGTGLTGESTYQVSS</sequence>
<comment type="subcellular location">
    <subcellularLocation>
        <location evidence="1">Cell envelope</location>
    </subcellularLocation>
</comment>
<dbReference type="NCBIfam" id="TIGR02543">
    <property type="entry name" value="List_Bact_rpt"/>
    <property type="match status" value="1"/>
</dbReference>
<protein>
    <submittedName>
        <fullName evidence="3">Cell wall-binding protein</fullName>
    </submittedName>
</protein>
<evidence type="ECO:0000313" key="4">
    <source>
        <dbReference type="Proteomes" id="UP000553756"/>
    </source>
</evidence>
<dbReference type="PROSITE" id="PS50041">
    <property type="entry name" value="C_TYPE_LECTIN_2"/>
    <property type="match status" value="1"/>
</dbReference>
<keyword evidence="4" id="KW-1185">Reference proteome</keyword>
<accession>A0ABX1SYA5</accession>
<dbReference type="InterPro" id="IPR016187">
    <property type="entry name" value="CTDL_fold"/>
</dbReference>
<evidence type="ECO:0000313" key="3">
    <source>
        <dbReference type="EMBL" id="NMN02805.1"/>
    </source>
</evidence>
<name>A0ABX1SYA5_9BIFI</name>
<dbReference type="InterPro" id="IPR013378">
    <property type="entry name" value="InlB-like_B-rpt"/>
</dbReference>
<dbReference type="Gene3D" id="2.60.40.4270">
    <property type="entry name" value="Listeria-Bacteroides repeat domain"/>
    <property type="match status" value="4"/>
</dbReference>
<feature type="domain" description="C-type lectin" evidence="2">
    <location>
        <begin position="191"/>
        <end position="343"/>
    </location>
</feature>
<comment type="caution">
    <text evidence="3">The sequence shown here is derived from an EMBL/GenBank/DDBJ whole genome shotgun (WGS) entry which is preliminary data.</text>
</comment>
<dbReference type="InterPro" id="IPR042229">
    <property type="entry name" value="Listeria/Bacterioides_rpt_sf"/>
</dbReference>
<dbReference type="SUPFAM" id="SSF56436">
    <property type="entry name" value="C-type lectin-like"/>
    <property type="match status" value="1"/>
</dbReference>
<dbReference type="InterPro" id="IPR016186">
    <property type="entry name" value="C-type_lectin-like/link_sf"/>
</dbReference>
<dbReference type="Proteomes" id="UP000553756">
    <property type="component" value="Unassembled WGS sequence"/>
</dbReference>